<feature type="signal peptide" evidence="2">
    <location>
        <begin position="1"/>
        <end position="18"/>
    </location>
</feature>
<evidence type="ECO:0000256" key="1">
    <source>
        <dbReference type="SAM" id="MobiDB-lite"/>
    </source>
</evidence>
<sequence length="44" mass="3996">MAVAAASLSAALGSSALADSRAAGTQHGPATPGFPTTSAPLASG</sequence>
<feature type="region of interest" description="Disordered" evidence="1">
    <location>
        <begin position="17"/>
        <end position="44"/>
    </location>
</feature>
<protein>
    <submittedName>
        <fullName evidence="3">Uncharacterized protein</fullName>
    </submittedName>
</protein>
<organism evidence="3 4">
    <name type="scientific">Caldinitratiruptor microaerophilus</name>
    <dbReference type="NCBI Taxonomy" id="671077"/>
    <lineage>
        <taxon>Bacteria</taxon>
        <taxon>Bacillati</taxon>
        <taxon>Bacillota</taxon>
        <taxon>Clostridia</taxon>
        <taxon>Eubacteriales</taxon>
        <taxon>Symbiobacteriaceae</taxon>
        <taxon>Caldinitratiruptor</taxon>
    </lineage>
</organism>
<evidence type="ECO:0000313" key="4">
    <source>
        <dbReference type="Proteomes" id="UP001163687"/>
    </source>
</evidence>
<dbReference type="AlphaFoldDB" id="A0AA35CP77"/>
<feature type="chain" id="PRO_5041363890" evidence="2">
    <location>
        <begin position="19"/>
        <end position="44"/>
    </location>
</feature>
<gene>
    <name evidence="3" type="ORF">caldi_33790</name>
</gene>
<keyword evidence="4" id="KW-1185">Reference proteome</keyword>
<feature type="compositionally biased region" description="Polar residues" evidence="1">
    <location>
        <begin position="34"/>
        <end position="44"/>
    </location>
</feature>
<dbReference type="KEGG" id="cmic:caldi_33790"/>
<keyword evidence="2" id="KW-0732">Signal</keyword>
<evidence type="ECO:0000256" key="2">
    <source>
        <dbReference type="SAM" id="SignalP"/>
    </source>
</evidence>
<dbReference type="Proteomes" id="UP001163687">
    <property type="component" value="Chromosome"/>
</dbReference>
<name>A0AA35CP77_9FIRM</name>
<dbReference type="EMBL" id="AP025628">
    <property type="protein sequence ID" value="BDG62289.1"/>
    <property type="molecule type" value="Genomic_DNA"/>
</dbReference>
<accession>A0AA35CP77</accession>
<evidence type="ECO:0000313" key="3">
    <source>
        <dbReference type="EMBL" id="BDG62289.1"/>
    </source>
</evidence>
<proteinExistence type="predicted"/>
<reference evidence="3" key="1">
    <citation type="submission" date="2022-03" db="EMBL/GenBank/DDBJ databases">
        <title>Complete genome sequence of Caldinitratiruptor microaerophilus.</title>
        <authorList>
            <person name="Mukaiyama R."/>
            <person name="Nishiyama T."/>
            <person name="Ueda K."/>
        </authorList>
    </citation>
    <scope>NUCLEOTIDE SEQUENCE</scope>
    <source>
        <strain evidence="3">JCM 16183</strain>
    </source>
</reference>